<evidence type="ECO:0000256" key="10">
    <source>
        <dbReference type="SAM" id="Coils"/>
    </source>
</evidence>
<comment type="subunit">
    <text evidence="3 9">Heterohexamer of two alpha and four beta subunits.</text>
</comment>
<dbReference type="InterPro" id="IPR002777">
    <property type="entry name" value="PFD_beta-like"/>
</dbReference>
<dbReference type="Proteomes" id="UP000610373">
    <property type="component" value="Unassembled WGS sequence"/>
</dbReference>
<reference evidence="11" key="1">
    <citation type="submission" date="2020-10" db="EMBL/GenBank/DDBJ databases">
        <authorList>
            <person name="Hahn C.J."/>
            <person name="Laso-Perez R."/>
            <person name="Vulcano F."/>
            <person name="Vaziourakis K.-M."/>
            <person name="Stokke R."/>
            <person name="Steen I.H."/>
            <person name="Teske A."/>
            <person name="Boetius A."/>
            <person name="Liebeke M."/>
            <person name="Amann R."/>
            <person name="Knittel K."/>
        </authorList>
    </citation>
    <scope>NUCLEOTIDE SEQUENCE</scope>
    <source>
        <strain evidence="11">Gfbio:e3339647-f889-4370-9287-4fb5cb688e4c:AG392O15_GoMArc1</strain>
    </source>
</reference>
<dbReference type="SUPFAM" id="SSF46579">
    <property type="entry name" value="Prefoldin"/>
    <property type="match status" value="1"/>
</dbReference>
<dbReference type="GO" id="GO:0005737">
    <property type="term" value="C:cytoplasm"/>
    <property type="evidence" value="ECO:0007669"/>
    <property type="project" value="UniProtKB-SubCell"/>
</dbReference>
<dbReference type="NCBIfam" id="TIGR02338">
    <property type="entry name" value="gimC_beta"/>
    <property type="match status" value="1"/>
</dbReference>
<dbReference type="EMBL" id="CAJHIO010000067">
    <property type="protein sequence ID" value="CAD6494210.1"/>
    <property type="molecule type" value="Genomic_DNA"/>
</dbReference>
<keyword evidence="5 9" id="KW-0963">Cytoplasm</keyword>
<evidence type="ECO:0000256" key="5">
    <source>
        <dbReference type="ARBA" id="ARBA00022490"/>
    </source>
</evidence>
<dbReference type="GO" id="GO:0016272">
    <property type="term" value="C:prefoldin complex"/>
    <property type="evidence" value="ECO:0007669"/>
    <property type="project" value="UniProtKB-UniRule"/>
</dbReference>
<comment type="caution">
    <text evidence="11">The sequence shown here is derived from an EMBL/GenBank/DDBJ whole genome shotgun (WGS) entry which is preliminary data.</text>
</comment>
<dbReference type="Pfam" id="PF01920">
    <property type="entry name" value="Prefoldin_2"/>
    <property type="match status" value="1"/>
</dbReference>
<dbReference type="GO" id="GO:0006457">
    <property type="term" value="P:protein folding"/>
    <property type="evidence" value="ECO:0007669"/>
    <property type="project" value="UniProtKB-UniRule"/>
</dbReference>
<protein>
    <recommendedName>
        <fullName evidence="4 9">Prefoldin subunit beta</fullName>
    </recommendedName>
    <alternativeName>
        <fullName evidence="8 9">GimC subunit beta</fullName>
    </alternativeName>
</protein>
<comment type="subcellular location">
    <subcellularLocation>
        <location evidence="1 9">Cytoplasm</location>
    </subcellularLocation>
</comment>
<evidence type="ECO:0000256" key="9">
    <source>
        <dbReference type="HAMAP-Rule" id="MF_00307"/>
    </source>
</evidence>
<keyword evidence="6 9" id="KW-0143">Chaperone</keyword>
<dbReference type="AlphaFoldDB" id="A0A811TEE7"/>
<dbReference type="CDD" id="cd23162">
    <property type="entry name" value="Prefoldin_beta_GimC"/>
    <property type="match status" value="1"/>
</dbReference>
<organism evidence="11 12">
    <name type="scientific">Candidatus Argoarchaeum ethanivorans</name>
    <dbReference type="NCBI Taxonomy" id="2608793"/>
    <lineage>
        <taxon>Archaea</taxon>
        <taxon>Methanobacteriati</taxon>
        <taxon>Methanobacteriota</taxon>
        <taxon>Stenosarchaea group</taxon>
        <taxon>Methanomicrobia</taxon>
        <taxon>Methanosarcinales</taxon>
        <taxon>Methanosarcinales incertae sedis</taxon>
        <taxon>GOM Arc I cluster</taxon>
        <taxon>Candidatus Argoarchaeum</taxon>
    </lineage>
</organism>
<gene>
    <name evidence="9 11" type="primary">pfdB</name>
    <name evidence="11" type="ORF">CHKLHMKO_00666</name>
</gene>
<evidence type="ECO:0000256" key="7">
    <source>
        <dbReference type="ARBA" id="ARBA00025077"/>
    </source>
</evidence>
<dbReference type="InterPro" id="IPR009053">
    <property type="entry name" value="Prefoldin"/>
</dbReference>
<name>A0A811TEE7_9EURY</name>
<comment type="function">
    <text evidence="7 9">Molecular chaperone capable of stabilizing a range of proteins. Seems to fulfill an ATP-independent, HSP70-like function in archaeal de novo protein folding.</text>
</comment>
<evidence type="ECO:0000256" key="6">
    <source>
        <dbReference type="ARBA" id="ARBA00023186"/>
    </source>
</evidence>
<dbReference type="InterPro" id="IPR012713">
    <property type="entry name" value="PfdB"/>
</dbReference>
<accession>A0A811TEE7</accession>
<evidence type="ECO:0000313" key="12">
    <source>
        <dbReference type="Proteomes" id="UP000610373"/>
    </source>
</evidence>
<dbReference type="GO" id="GO:0051082">
    <property type="term" value="F:unfolded protein binding"/>
    <property type="evidence" value="ECO:0007669"/>
    <property type="project" value="UniProtKB-UniRule"/>
</dbReference>
<evidence type="ECO:0000256" key="3">
    <source>
        <dbReference type="ARBA" id="ARBA00011716"/>
    </source>
</evidence>
<evidence type="ECO:0000313" key="11">
    <source>
        <dbReference type="EMBL" id="CAD6494210.1"/>
    </source>
</evidence>
<comment type="similarity">
    <text evidence="2 9">Belongs to the prefoldin subunit beta family.</text>
</comment>
<sequence>MSSEISPKIQNQLSQLQQTQQQAQMLVGQKSQIELSLRDVDRALEAVEATTDDVVLYQTVGNILIKSNKNGTIESLKKKEESLDLRLKTFTRQEERIQKRFAEQQEKLKEALDTAGLTAQ</sequence>
<evidence type="ECO:0000256" key="4">
    <source>
        <dbReference type="ARBA" id="ARBA00016304"/>
    </source>
</evidence>
<dbReference type="Gene3D" id="1.10.287.370">
    <property type="match status" value="1"/>
</dbReference>
<evidence type="ECO:0000256" key="1">
    <source>
        <dbReference type="ARBA" id="ARBA00004496"/>
    </source>
</evidence>
<evidence type="ECO:0000256" key="2">
    <source>
        <dbReference type="ARBA" id="ARBA00008045"/>
    </source>
</evidence>
<evidence type="ECO:0000256" key="8">
    <source>
        <dbReference type="ARBA" id="ARBA00033461"/>
    </source>
</evidence>
<dbReference type="HAMAP" id="MF_00307">
    <property type="entry name" value="PfdB"/>
    <property type="match status" value="1"/>
</dbReference>
<feature type="coiled-coil region" evidence="10">
    <location>
        <begin position="73"/>
        <end position="114"/>
    </location>
</feature>
<proteinExistence type="inferred from homology"/>
<keyword evidence="10" id="KW-0175">Coiled coil</keyword>